<dbReference type="InterPro" id="IPR025279">
    <property type="entry name" value="NST1"/>
</dbReference>
<dbReference type="AlphaFoldDB" id="G2Q6M0"/>
<feature type="compositionally biased region" description="Polar residues" evidence="8">
    <location>
        <begin position="968"/>
        <end position="981"/>
    </location>
</feature>
<dbReference type="PANTHER" id="PTHR48125:SF10">
    <property type="entry name" value="OS12G0136300 PROTEIN"/>
    <property type="match status" value="1"/>
</dbReference>
<feature type="compositionally biased region" description="Basic and acidic residues" evidence="8">
    <location>
        <begin position="151"/>
        <end position="171"/>
    </location>
</feature>
<dbReference type="GO" id="GO:0005737">
    <property type="term" value="C:cytoplasm"/>
    <property type="evidence" value="ECO:0007669"/>
    <property type="project" value="UniProtKB-SubCell"/>
</dbReference>
<feature type="region of interest" description="Disordered" evidence="8">
    <location>
        <begin position="515"/>
        <end position="850"/>
    </location>
</feature>
<dbReference type="Proteomes" id="UP000007322">
    <property type="component" value="Chromosome 1"/>
</dbReference>
<feature type="compositionally biased region" description="Basic and acidic residues" evidence="8">
    <location>
        <begin position="410"/>
        <end position="433"/>
    </location>
</feature>
<feature type="compositionally biased region" description="Pro residues" evidence="8">
    <location>
        <begin position="1043"/>
        <end position="1063"/>
    </location>
</feature>
<feature type="compositionally biased region" description="Basic and acidic residues" evidence="8">
    <location>
        <begin position="589"/>
        <end position="698"/>
    </location>
</feature>
<evidence type="ECO:0000256" key="5">
    <source>
        <dbReference type="ARBA" id="ARBA00023016"/>
    </source>
</evidence>
<feature type="region of interest" description="Disordered" evidence="8">
    <location>
        <begin position="410"/>
        <end position="477"/>
    </location>
</feature>
<dbReference type="PANTHER" id="PTHR48125">
    <property type="entry name" value="LP07818P1"/>
    <property type="match status" value="1"/>
</dbReference>
<evidence type="ECO:0000256" key="6">
    <source>
        <dbReference type="ARBA" id="ARBA00023054"/>
    </source>
</evidence>
<protein>
    <recommendedName>
        <fullName evidence="3 7">Stress response protein NST1</fullName>
    </recommendedName>
</protein>
<keyword evidence="6 7" id="KW-0175">Coiled coil</keyword>
<keyword evidence="10" id="KW-1185">Reference proteome</keyword>
<proteinExistence type="inferred from homology"/>
<feature type="compositionally biased region" description="Polar residues" evidence="8">
    <location>
        <begin position="948"/>
        <end position="957"/>
    </location>
</feature>
<name>G2Q6M0_THET4</name>
<evidence type="ECO:0000256" key="8">
    <source>
        <dbReference type="SAM" id="MobiDB-lite"/>
    </source>
</evidence>
<feature type="compositionally biased region" description="Low complexity" evidence="8">
    <location>
        <begin position="719"/>
        <end position="740"/>
    </location>
</feature>
<feature type="region of interest" description="Disordered" evidence="8">
    <location>
        <begin position="240"/>
        <end position="330"/>
    </location>
</feature>
<dbReference type="KEGG" id="mtm:MYCTH_2299578"/>
<feature type="compositionally biased region" description="Polar residues" evidence="8">
    <location>
        <begin position="815"/>
        <end position="830"/>
    </location>
</feature>
<gene>
    <name evidence="9" type="ORF">MYCTH_2299578</name>
</gene>
<evidence type="ECO:0000256" key="3">
    <source>
        <dbReference type="ARBA" id="ARBA00020733"/>
    </source>
</evidence>
<dbReference type="HOGENOM" id="CLU_002935_0_1_1"/>
<comment type="subcellular location">
    <subcellularLocation>
        <location evidence="1 7">Cytoplasm</location>
    </subcellularLocation>
</comment>
<accession>G2Q6M0</accession>
<feature type="region of interest" description="Disordered" evidence="8">
    <location>
        <begin position="1"/>
        <end position="171"/>
    </location>
</feature>
<feature type="compositionally biased region" description="Low complexity" evidence="8">
    <location>
        <begin position="699"/>
        <end position="711"/>
    </location>
</feature>
<feature type="compositionally biased region" description="Acidic residues" evidence="8">
    <location>
        <begin position="440"/>
        <end position="470"/>
    </location>
</feature>
<organism evidence="9 10">
    <name type="scientific">Thermothelomyces thermophilus (strain ATCC 42464 / BCRC 31852 / DSM 1799)</name>
    <name type="common">Sporotrichum thermophile</name>
    <dbReference type="NCBI Taxonomy" id="573729"/>
    <lineage>
        <taxon>Eukaryota</taxon>
        <taxon>Fungi</taxon>
        <taxon>Dikarya</taxon>
        <taxon>Ascomycota</taxon>
        <taxon>Pezizomycotina</taxon>
        <taxon>Sordariomycetes</taxon>
        <taxon>Sordariomycetidae</taxon>
        <taxon>Sordariales</taxon>
        <taxon>Chaetomiaceae</taxon>
        <taxon>Thermothelomyces</taxon>
    </lineage>
</organism>
<dbReference type="CDD" id="cd22249">
    <property type="entry name" value="UDM1_RNF168_RNF169-like"/>
    <property type="match status" value="1"/>
</dbReference>
<evidence type="ECO:0000256" key="1">
    <source>
        <dbReference type="ARBA" id="ARBA00004496"/>
    </source>
</evidence>
<keyword evidence="4 7" id="KW-0963">Cytoplasm</keyword>
<dbReference type="VEuPathDB" id="FungiDB:MYCTH_2299578"/>
<dbReference type="OrthoDB" id="21629at2759"/>
<feature type="compositionally biased region" description="Polar residues" evidence="8">
    <location>
        <begin position="763"/>
        <end position="789"/>
    </location>
</feature>
<keyword evidence="5 7" id="KW-0346">Stress response</keyword>
<dbReference type="InParanoid" id="G2Q6M0"/>
<sequence length="1224" mass="133876">MNTPVTSAQPSPTTAPSSAVNTAAQAAAGTEPAPPVNRKKQKRRAKAAAKAAAEQAQKNSATNGLPSPPRTNDQQSADAEPEDDDEEPSAKHDSQDQTPYQNGVAQKPASGKSKKSKKKKKKNATGQAHEGSNDNGQRQNAQNHTQPSSQNDRRSMSKEKIWNTNSQEERERIKEFWLGLSESERKSLVKVEKDAVLKKMKEQQKHTCSCTVCGRKRTAIEEELEGLYDAYYEELEQYANHPNQGEGPPMLRPRRSFGSMGGMRPRGLHSRYSNHQPSRGRIMDDAGDEEEEEAEAEDDGEGEEGEGVYSEEELEDDMYSEDEQEPSEELHRSDYAADFFNFGNSLTVQGRDRLPILPSFLQSYYPFSGTGNDAYGSSSLGGILTVADDLLKNDGKKFIEMMEQLAERRMAREEDARGQFERGYDHANGDRYGHGHPPPPDEEEFEDEEEEYEEDDEEEYDSQDEEDTMTEEQRMEEGRRMFQIFAARMFEQRVLTAYREKVAKERQAKLLEEIEAENQQDAQRKAKKAKEAQKRKDRAARKREAQAEERARKEAERAAEEAARRAEEARKAEEQRAKAEEKRKKKEAQRKAEEEERQRKEAERLRKIHEREENERKAREAKEREKKAREEARLKEKEAREQKERKERERKERQERERREKEAKEAMEAKEAKEAKEVKEAKEGKDTKEKRKKDEKTAQKPAVPAAAVPVPATFPKRSAAQQPPAAPAAAVPVLPQQPAAYASPQVPVATPALPKAPTPMRARQTSQQGAPPASSGTASNSGSMASQNPSPHPVTPVQASPGPIAPPSKSGAPGTCSQNSVQPPSHSASPMSFPAKLPPPQHGPFGVPPMGAAMSYPPGLPQAPPGFASPIHRDPLFPPMPGFRPAPGMMPMPPGLGGPGGNRGFPLPPPPGFHGPMDSPVPSMAQVMAPGLPKDSPSPHSRHGSGSFDASASQPISRPTPIGRPASVVQSQRPSSGSPSAGLSKPEPEAHLGSRALLDDLDDGPQDFPGRLSRGGSAPAPRPAPGFPIAPFGMDPMFSHNPWGPPGPVPPNPFGPPPPPGFGPNPLSVHGPMSMPWGHPMPSAATFGGQGVVDRPIEPRSVAVRKMLRRACEELANAESGSTEGHSEPKDAFIPLEKIKAQVELFTHGYAIDEKELLDICETEGNEVNGGGSFDVRDDDQGGKLIRFVLGDERPTPQPVQLAVGYHPGSPASGNGGNQAGGKA</sequence>
<evidence type="ECO:0000256" key="7">
    <source>
        <dbReference type="RuleBase" id="RU049441"/>
    </source>
</evidence>
<feature type="compositionally biased region" description="Low complexity" evidence="8">
    <location>
        <begin position="1"/>
        <end position="31"/>
    </location>
</feature>
<comment type="similarity">
    <text evidence="2 7">Belongs to the NST1 family.</text>
</comment>
<feature type="compositionally biased region" description="Basic residues" evidence="8">
    <location>
        <begin position="112"/>
        <end position="123"/>
    </location>
</feature>
<feature type="compositionally biased region" description="Basic residues" evidence="8">
    <location>
        <begin position="37"/>
        <end position="47"/>
    </location>
</feature>
<feature type="compositionally biased region" description="Basic and acidic residues" evidence="8">
    <location>
        <begin position="542"/>
        <end position="582"/>
    </location>
</feature>
<dbReference type="EMBL" id="CP003002">
    <property type="protein sequence ID" value="AEO55593.1"/>
    <property type="molecule type" value="Genomic_DNA"/>
</dbReference>
<reference evidence="9 10" key="1">
    <citation type="journal article" date="2011" name="Nat. Biotechnol.">
        <title>Comparative genomic analysis of the thermophilic biomass-degrading fungi Myceliophthora thermophila and Thielavia terrestris.</title>
        <authorList>
            <person name="Berka R.M."/>
            <person name="Grigoriev I.V."/>
            <person name="Otillar R."/>
            <person name="Salamov A."/>
            <person name="Grimwood J."/>
            <person name="Reid I."/>
            <person name="Ishmael N."/>
            <person name="John T."/>
            <person name="Darmond C."/>
            <person name="Moisan M.-C."/>
            <person name="Henrissat B."/>
            <person name="Coutinho P.M."/>
            <person name="Lombard V."/>
            <person name="Natvig D.O."/>
            <person name="Lindquist E."/>
            <person name="Schmutz J."/>
            <person name="Lucas S."/>
            <person name="Harris P."/>
            <person name="Powlowski J."/>
            <person name="Bellemare A."/>
            <person name="Taylor D."/>
            <person name="Butler G."/>
            <person name="de Vries R.P."/>
            <person name="Allijn I.E."/>
            <person name="van den Brink J."/>
            <person name="Ushinsky S."/>
            <person name="Storms R."/>
            <person name="Powell A.J."/>
            <person name="Paulsen I.T."/>
            <person name="Elbourne L.D.H."/>
            <person name="Baker S.E."/>
            <person name="Magnuson J."/>
            <person name="LaBoissiere S."/>
            <person name="Clutterbuck A.J."/>
            <person name="Martinez D."/>
            <person name="Wogulis M."/>
            <person name="de Leon A.L."/>
            <person name="Rey M.W."/>
            <person name="Tsang A."/>
        </authorList>
    </citation>
    <scope>NUCLEOTIDE SEQUENCE [LARGE SCALE GENOMIC DNA]</scope>
    <source>
        <strain evidence="10">ATCC 42464 / BCRC 31852 / DSM 1799</strain>
    </source>
</reference>
<dbReference type="OMA" id="EEDTQYG"/>
<evidence type="ECO:0000256" key="4">
    <source>
        <dbReference type="ARBA" id="ARBA00022490"/>
    </source>
</evidence>
<dbReference type="GeneID" id="11509093"/>
<feature type="compositionally biased region" description="Acidic residues" evidence="8">
    <location>
        <begin position="285"/>
        <end position="327"/>
    </location>
</feature>
<feature type="region of interest" description="Disordered" evidence="8">
    <location>
        <begin position="890"/>
        <end position="1067"/>
    </location>
</feature>
<feature type="compositionally biased region" description="Low complexity" evidence="8">
    <location>
        <begin position="48"/>
        <end position="58"/>
    </location>
</feature>
<comment type="function">
    <text evidence="7">May act as a negative regulator of salt tolerance.</text>
</comment>
<evidence type="ECO:0000313" key="9">
    <source>
        <dbReference type="EMBL" id="AEO55593.1"/>
    </source>
</evidence>
<evidence type="ECO:0000313" key="10">
    <source>
        <dbReference type="Proteomes" id="UP000007322"/>
    </source>
</evidence>
<dbReference type="Pfam" id="PF13945">
    <property type="entry name" value="NST1"/>
    <property type="match status" value="1"/>
</dbReference>
<feature type="compositionally biased region" description="Polar residues" evidence="8">
    <location>
        <begin position="133"/>
        <end position="150"/>
    </location>
</feature>
<dbReference type="RefSeq" id="XP_003660838.1">
    <property type="nucleotide sequence ID" value="XM_003660790.1"/>
</dbReference>
<evidence type="ECO:0000256" key="2">
    <source>
        <dbReference type="ARBA" id="ARBA00007112"/>
    </source>
</evidence>
<dbReference type="eggNOG" id="ENOG502QSSK">
    <property type="taxonomic scope" value="Eukaryota"/>
</dbReference>